<evidence type="ECO:0000259" key="12">
    <source>
        <dbReference type="Pfam" id="PF02953"/>
    </source>
</evidence>
<keyword evidence="7 11" id="KW-0811">Translocation</keyword>
<keyword evidence="14" id="KW-1185">Reference proteome</keyword>
<dbReference type="OrthoDB" id="274922at2759"/>
<evidence type="ECO:0000256" key="8">
    <source>
        <dbReference type="ARBA" id="ARBA00023128"/>
    </source>
</evidence>
<dbReference type="PANTHER" id="PTHR11038">
    <property type="entry name" value="MITOCHONDRIAL IMPORT INNER MEMBRANE TRANSLOCASE SUBUNIT TIM10"/>
    <property type="match status" value="1"/>
</dbReference>
<comment type="function">
    <text evidence="11">Mitochondrial intermembrane chaperone that participates in the import and insertion of some multi-pass transmembrane proteins into the mitochondrial inner membrane. Also required for the transfer of beta-barrel precursors from the TOM complex to the sorting and assembly machinery (SAM complex) of the outer membrane. Acts as a chaperone-like protein that protects the hydrophobic precursors from aggregation and guide them through the mitochondrial intermembrane space.</text>
</comment>
<comment type="caution">
    <text evidence="13">The sequence shown here is derived from an EMBL/GenBank/DDBJ whole genome shotgun (WGS) entry which is preliminary data.</text>
</comment>
<comment type="domain">
    <text evidence="11">The twin CX3C motif contains 4 conserved Cys residues that form 2 disulfide bonds in the mitochondrial intermembrane space.</text>
</comment>
<accession>A0A9P7V971</accession>
<feature type="domain" description="Tim10-like" evidence="12">
    <location>
        <begin position="21"/>
        <end position="82"/>
    </location>
</feature>
<dbReference type="Proteomes" id="UP000790833">
    <property type="component" value="Unassembled WGS sequence"/>
</dbReference>
<dbReference type="Gene3D" id="1.10.287.810">
    <property type="entry name" value="Mitochondrial import inner membrane translocase subunit tim13 like domains"/>
    <property type="match status" value="1"/>
</dbReference>
<keyword evidence="4 11" id="KW-0999">Mitochondrion inner membrane</keyword>
<evidence type="ECO:0000313" key="14">
    <source>
        <dbReference type="Proteomes" id="UP000790833"/>
    </source>
</evidence>
<protein>
    <recommendedName>
        <fullName evidence="11">Mitochondrial import inner membrane translocase subunit</fullName>
    </recommendedName>
</protein>
<dbReference type="GeneID" id="66113752"/>
<evidence type="ECO:0000256" key="9">
    <source>
        <dbReference type="ARBA" id="ARBA00023136"/>
    </source>
</evidence>
<organism evidence="13 14">
    <name type="scientific">Scheffersomyces spartinae</name>
    <dbReference type="NCBI Taxonomy" id="45513"/>
    <lineage>
        <taxon>Eukaryota</taxon>
        <taxon>Fungi</taxon>
        <taxon>Dikarya</taxon>
        <taxon>Ascomycota</taxon>
        <taxon>Saccharomycotina</taxon>
        <taxon>Pichiomycetes</taxon>
        <taxon>Debaryomycetaceae</taxon>
        <taxon>Scheffersomyces</taxon>
    </lineage>
</organism>
<evidence type="ECO:0000256" key="10">
    <source>
        <dbReference type="ARBA" id="ARBA00023157"/>
    </source>
</evidence>
<keyword evidence="5" id="KW-0862">Zinc</keyword>
<keyword evidence="10 11" id="KW-1015">Disulfide bond</keyword>
<keyword evidence="11" id="KW-0143">Chaperone</keyword>
<dbReference type="GO" id="GO:0015031">
    <property type="term" value="P:protein transport"/>
    <property type="evidence" value="ECO:0007669"/>
    <property type="project" value="UniProtKB-KW"/>
</dbReference>
<comment type="subunit">
    <text evidence="11">Heterohexamer.</text>
</comment>
<proteinExistence type="inferred from homology"/>
<dbReference type="RefSeq" id="XP_043049239.1">
    <property type="nucleotide sequence ID" value="XM_043191227.1"/>
</dbReference>
<evidence type="ECO:0000256" key="2">
    <source>
        <dbReference type="ARBA" id="ARBA00022448"/>
    </source>
</evidence>
<keyword evidence="3" id="KW-0479">Metal-binding</keyword>
<evidence type="ECO:0000256" key="7">
    <source>
        <dbReference type="ARBA" id="ARBA00023010"/>
    </source>
</evidence>
<dbReference type="PANTHER" id="PTHR11038:SF18">
    <property type="entry name" value="MITOCHONDRIAL IMPORT INNER MEMBRANE TRANSLOCASE SUBUNIT TIM12"/>
    <property type="match status" value="1"/>
</dbReference>
<evidence type="ECO:0000256" key="6">
    <source>
        <dbReference type="ARBA" id="ARBA00022927"/>
    </source>
</evidence>
<comment type="subcellular location">
    <subcellularLocation>
        <location evidence="11">Mitochondrion inner membrane</location>
        <topology evidence="11">Peripheral membrane protein</topology>
        <orientation evidence="11">Intermembrane side</orientation>
    </subcellularLocation>
</comment>
<dbReference type="EMBL" id="JAHMUF010000010">
    <property type="protein sequence ID" value="KAG7193691.1"/>
    <property type="molecule type" value="Genomic_DNA"/>
</dbReference>
<dbReference type="Pfam" id="PF02953">
    <property type="entry name" value="zf-Tim10_DDP"/>
    <property type="match status" value="1"/>
</dbReference>
<dbReference type="GO" id="GO:0045039">
    <property type="term" value="P:protein insertion into mitochondrial inner membrane"/>
    <property type="evidence" value="ECO:0007669"/>
    <property type="project" value="TreeGrafter"/>
</dbReference>
<evidence type="ECO:0000313" key="13">
    <source>
        <dbReference type="EMBL" id="KAG7193691.1"/>
    </source>
</evidence>
<dbReference type="InterPro" id="IPR035427">
    <property type="entry name" value="Tim10-like_dom_sf"/>
</dbReference>
<dbReference type="GO" id="GO:0046872">
    <property type="term" value="F:metal ion binding"/>
    <property type="evidence" value="ECO:0007669"/>
    <property type="project" value="UniProtKB-KW"/>
</dbReference>
<evidence type="ECO:0000256" key="3">
    <source>
        <dbReference type="ARBA" id="ARBA00022723"/>
    </source>
</evidence>
<sequence>MSLFIGNVNQYSYARVDPTKIAAAQLQYEAMSATFNRLLITCQEKCILAEYGEGDLNTGEQSCIDRCVSKYVKANIVVGKVFLDLNYDATRDMPEHRIIQRELSKIESSSR</sequence>
<dbReference type="AlphaFoldDB" id="A0A9P7V971"/>
<evidence type="ECO:0000256" key="11">
    <source>
        <dbReference type="RuleBase" id="RU367043"/>
    </source>
</evidence>
<dbReference type="GO" id="GO:0005743">
    <property type="term" value="C:mitochondrial inner membrane"/>
    <property type="evidence" value="ECO:0007669"/>
    <property type="project" value="UniProtKB-SubCell"/>
</dbReference>
<evidence type="ECO:0000256" key="1">
    <source>
        <dbReference type="ARBA" id="ARBA00006720"/>
    </source>
</evidence>
<reference evidence="13" key="1">
    <citation type="submission" date="2021-03" db="EMBL/GenBank/DDBJ databases">
        <authorList>
            <person name="Palmer J.M."/>
        </authorList>
    </citation>
    <scope>NUCLEOTIDE SEQUENCE</scope>
    <source>
        <strain evidence="13">ARV_011</strain>
    </source>
</reference>
<evidence type="ECO:0000256" key="4">
    <source>
        <dbReference type="ARBA" id="ARBA00022792"/>
    </source>
</evidence>
<gene>
    <name evidence="13" type="ORF">KQ657_000378</name>
</gene>
<comment type="similarity">
    <text evidence="1 11">Belongs to the small Tim family.</text>
</comment>
<keyword evidence="9" id="KW-0472">Membrane</keyword>
<keyword evidence="2 11" id="KW-0813">Transport</keyword>
<keyword evidence="6 11" id="KW-0653">Protein transport</keyword>
<dbReference type="InterPro" id="IPR004217">
    <property type="entry name" value="Tim10-like"/>
</dbReference>
<name>A0A9P7V971_9ASCO</name>
<dbReference type="SUPFAM" id="SSF144122">
    <property type="entry name" value="Tim10-like"/>
    <property type="match status" value="1"/>
</dbReference>
<evidence type="ECO:0000256" key="5">
    <source>
        <dbReference type="ARBA" id="ARBA00022833"/>
    </source>
</evidence>
<keyword evidence="8 11" id="KW-0496">Mitochondrion</keyword>